<sequence>MYFDGASRSPDGTKQETTKNNKSGIGIVFVTLEGALLPYSFALSEGCSNNEAEYEFVIVGLELALQIPIIELTIYGDSQLVVKQLRGEYTVRRTNLVPYHERANQLLSQFGKVQIFHIRRGVNARADSLAGLAASMTLPDNKTITITVGERRVLQPLNQ</sequence>
<feature type="domain" description="RNase H type-1" evidence="1">
    <location>
        <begin position="1"/>
        <end position="135"/>
    </location>
</feature>
<name>A0AA88SR01_9ASTE</name>
<dbReference type="InterPro" id="IPR036397">
    <property type="entry name" value="RNaseH_sf"/>
</dbReference>
<feature type="non-terminal residue" evidence="2">
    <location>
        <position position="159"/>
    </location>
</feature>
<dbReference type="AlphaFoldDB" id="A0AA88SR01"/>
<dbReference type="PROSITE" id="PS50879">
    <property type="entry name" value="RNASE_H_1"/>
    <property type="match status" value="1"/>
</dbReference>
<evidence type="ECO:0000313" key="3">
    <source>
        <dbReference type="Proteomes" id="UP001188597"/>
    </source>
</evidence>
<proteinExistence type="predicted"/>
<protein>
    <recommendedName>
        <fullName evidence="1">RNase H type-1 domain-containing protein</fullName>
    </recommendedName>
</protein>
<dbReference type="GO" id="GO:0004523">
    <property type="term" value="F:RNA-DNA hybrid ribonuclease activity"/>
    <property type="evidence" value="ECO:0007669"/>
    <property type="project" value="InterPro"/>
</dbReference>
<evidence type="ECO:0000313" key="2">
    <source>
        <dbReference type="EMBL" id="KAK2997285.1"/>
    </source>
</evidence>
<dbReference type="InterPro" id="IPR002156">
    <property type="entry name" value="RNaseH_domain"/>
</dbReference>
<dbReference type="SUPFAM" id="SSF53098">
    <property type="entry name" value="Ribonuclease H-like"/>
    <property type="match status" value="1"/>
</dbReference>
<dbReference type="Proteomes" id="UP001188597">
    <property type="component" value="Unassembled WGS sequence"/>
</dbReference>
<reference evidence="2" key="1">
    <citation type="submission" date="2022-12" db="EMBL/GenBank/DDBJ databases">
        <title>Draft genome assemblies for two species of Escallonia (Escalloniales).</title>
        <authorList>
            <person name="Chanderbali A."/>
            <person name="Dervinis C."/>
            <person name="Anghel I."/>
            <person name="Soltis D."/>
            <person name="Soltis P."/>
            <person name="Zapata F."/>
        </authorList>
    </citation>
    <scope>NUCLEOTIDE SEQUENCE</scope>
    <source>
        <strain evidence="2">UCBG64.0493</strain>
        <tissue evidence="2">Leaf</tissue>
    </source>
</reference>
<dbReference type="EMBL" id="JAVXUP010004286">
    <property type="protein sequence ID" value="KAK2997285.1"/>
    <property type="molecule type" value="Genomic_DNA"/>
</dbReference>
<keyword evidence="3" id="KW-1185">Reference proteome</keyword>
<accession>A0AA88SR01</accession>
<dbReference type="PANTHER" id="PTHR48475">
    <property type="entry name" value="RIBONUCLEASE H"/>
    <property type="match status" value="1"/>
</dbReference>
<gene>
    <name evidence="2" type="ORF">RJ639_025852</name>
</gene>
<comment type="caution">
    <text evidence="2">The sequence shown here is derived from an EMBL/GenBank/DDBJ whole genome shotgun (WGS) entry which is preliminary data.</text>
</comment>
<evidence type="ECO:0000259" key="1">
    <source>
        <dbReference type="PROSITE" id="PS50879"/>
    </source>
</evidence>
<dbReference type="InterPro" id="IPR012337">
    <property type="entry name" value="RNaseH-like_sf"/>
</dbReference>
<dbReference type="GO" id="GO:0003676">
    <property type="term" value="F:nucleic acid binding"/>
    <property type="evidence" value="ECO:0007669"/>
    <property type="project" value="InterPro"/>
</dbReference>
<dbReference type="Gene3D" id="3.30.420.10">
    <property type="entry name" value="Ribonuclease H-like superfamily/Ribonuclease H"/>
    <property type="match status" value="1"/>
</dbReference>
<dbReference type="Pfam" id="PF13456">
    <property type="entry name" value="RVT_3"/>
    <property type="match status" value="1"/>
</dbReference>
<organism evidence="2 3">
    <name type="scientific">Escallonia herrerae</name>
    <dbReference type="NCBI Taxonomy" id="1293975"/>
    <lineage>
        <taxon>Eukaryota</taxon>
        <taxon>Viridiplantae</taxon>
        <taxon>Streptophyta</taxon>
        <taxon>Embryophyta</taxon>
        <taxon>Tracheophyta</taxon>
        <taxon>Spermatophyta</taxon>
        <taxon>Magnoliopsida</taxon>
        <taxon>eudicotyledons</taxon>
        <taxon>Gunneridae</taxon>
        <taxon>Pentapetalae</taxon>
        <taxon>asterids</taxon>
        <taxon>campanulids</taxon>
        <taxon>Escalloniales</taxon>
        <taxon>Escalloniaceae</taxon>
        <taxon>Escallonia</taxon>
    </lineage>
</organism>
<dbReference type="CDD" id="cd09279">
    <property type="entry name" value="RNase_HI_like"/>
    <property type="match status" value="1"/>
</dbReference>
<dbReference type="PANTHER" id="PTHR48475:SF1">
    <property type="entry name" value="RNASE H TYPE-1 DOMAIN-CONTAINING PROTEIN"/>
    <property type="match status" value="1"/>
</dbReference>